<dbReference type="InterPro" id="IPR011011">
    <property type="entry name" value="Znf_FYVE_PHD"/>
</dbReference>
<dbReference type="Pfam" id="PF08429">
    <property type="entry name" value="PLU-1"/>
    <property type="match status" value="1"/>
</dbReference>
<keyword evidence="3" id="KW-0862">Zinc</keyword>
<evidence type="ECO:0000256" key="1">
    <source>
        <dbReference type="ARBA" id="ARBA00022723"/>
    </source>
</evidence>
<feature type="region of interest" description="Disordered" evidence="6">
    <location>
        <begin position="523"/>
        <end position="556"/>
    </location>
</feature>
<keyword evidence="1" id="KW-0479">Metal-binding</keyword>
<name>A0A1R2BUH9_9CILI</name>
<dbReference type="InterPro" id="IPR013637">
    <property type="entry name" value="Lys_sp_deMease-like_dom"/>
</dbReference>
<dbReference type="Pfam" id="PF00628">
    <property type="entry name" value="PHD"/>
    <property type="match status" value="1"/>
</dbReference>
<dbReference type="InterPro" id="IPR019786">
    <property type="entry name" value="Zinc_finger_PHD-type_CS"/>
</dbReference>
<keyword evidence="5" id="KW-0175">Coiled coil</keyword>
<dbReference type="AlphaFoldDB" id="A0A1R2BUH9"/>
<comment type="caution">
    <text evidence="8">The sequence shown here is derived from an EMBL/GenBank/DDBJ whole genome shotgun (WGS) entry which is preliminary data.</text>
</comment>
<dbReference type="Proteomes" id="UP000187209">
    <property type="component" value="Unassembled WGS sequence"/>
</dbReference>
<evidence type="ECO:0000256" key="2">
    <source>
        <dbReference type="ARBA" id="ARBA00022771"/>
    </source>
</evidence>
<evidence type="ECO:0000256" key="4">
    <source>
        <dbReference type="PROSITE-ProRule" id="PRU00146"/>
    </source>
</evidence>
<evidence type="ECO:0000259" key="7">
    <source>
        <dbReference type="PROSITE" id="PS50016"/>
    </source>
</evidence>
<dbReference type="SMART" id="SM00249">
    <property type="entry name" value="PHD"/>
    <property type="match status" value="1"/>
</dbReference>
<evidence type="ECO:0000256" key="3">
    <source>
        <dbReference type="ARBA" id="ARBA00022833"/>
    </source>
</evidence>
<gene>
    <name evidence="8" type="ORF">SteCoe_19562</name>
</gene>
<feature type="coiled-coil region" evidence="5">
    <location>
        <begin position="233"/>
        <end position="287"/>
    </location>
</feature>
<dbReference type="InterPro" id="IPR001965">
    <property type="entry name" value="Znf_PHD"/>
</dbReference>
<feature type="coiled-coil region" evidence="5">
    <location>
        <begin position="1182"/>
        <end position="1209"/>
    </location>
</feature>
<dbReference type="EMBL" id="MPUH01000432">
    <property type="protein sequence ID" value="OMJ80245.1"/>
    <property type="molecule type" value="Genomic_DNA"/>
</dbReference>
<evidence type="ECO:0000256" key="6">
    <source>
        <dbReference type="SAM" id="MobiDB-lite"/>
    </source>
</evidence>
<dbReference type="SUPFAM" id="SSF57903">
    <property type="entry name" value="FYVE/PHD zinc finger"/>
    <property type="match status" value="1"/>
</dbReference>
<dbReference type="PROSITE" id="PS01359">
    <property type="entry name" value="ZF_PHD_1"/>
    <property type="match status" value="1"/>
</dbReference>
<dbReference type="Gene3D" id="3.30.40.10">
    <property type="entry name" value="Zinc/RING finger domain, C3HC4 (zinc finger)"/>
    <property type="match status" value="1"/>
</dbReference>
<dbReference type="PROSITE" id="PS50016">
    <property type="entry name" value="ZF_PHD_2"/>
    <property type="match status" value="1"/>
</dbReference>
<accession>A0A1R2BUH9</accession>
<feature type="compositionally biased region" description="Polar residues" evidence="6">
    <location>
        <begin position="523"/>
        <end position="540"/>
    </location>
</feature>
<dbReference type="InterPro" id="IPR019787">
    <property type="entry name" value="Znf_PHD-finger"/>
</dbReference>
<organism evidence="8 9">
    <name type="scientific">Stentor coeruleus</name>
    <dbReference type="NCBI Taxonomy" id="5963"/>
    <lineage>
        <taxon>Eukaryota</taxon>
        <taxon>Sar</taxon>
        <taxon>Alveolata</taxon>
        <taxon>Ciliophora</taxon>
        <taxon>Postciliodesmatophora</taxon>
        <taxon>Heterotrichea</taxon>
        <taxon>Heterotrichida</taxon>
        <taxon>Stentoridae</taxon>
        <taxon>Stentor</taxon>
    </lineage>
</organism>
<dbReference type="GO" id="GO:0008270">
    <property type="term" value="F:zinc ion binding"/>
    <property type="evidence" value="ECO:0007669"/>
    <property type="project" value="UniProtKB-KW"/>
</dbReference>
<dbReference type="InterPro" id="IPR013083">
    <property type="entry name" value="Znf_RING/FYVE/PHD"/>
</dbReference>
<feature type="domain" description="PHD-type" evidence="7">
    <location>
        <begin position="932"/>
        <end position="984"/>
    </location>
</feature>
<keyword evidence="9" id="KW-1185">Reference proteome</keyword>
<reference evidence="8 9" key="1">
    <citation type="submission" date="2016-11" db="EMBL/GenBank/DDBJ databases">
        <title>The macronuclear genome of Stentor coeruleus: a giant cell with tiny introns.</title>
        <authorList>
            <person name="Slabodnick M."/>
            <person name="Ruby J.G."/>
            <person name="Reiff S.B."/>
            <person name="Swart E.C."/>
            <person name="Gosai S."/>
            <person name="Prabakaran S."/>
            <person name="Witkowska E."/>
            <person name="Larue G.E."/>
            <person name="Fisher S."/>
            <person name="Freeman R.M."/>
            <person name="Gunawardena J."/>
            <person name="Chu W."/>
            <person name="Stover N.A."/>
            <person name="Gregory B.D."/>
            <person name="Nowacki M."/>
            <person name="Derisi J."/>
            <person name="Roy S.W."/>
            <person name="Marshall W.F."/>
            <person name="Sood P."/>
        </authorList>
    </citation>
    <scope>NUCLEOTIDE SEQUENCE [LARGE SCALE GENOMIC DNA]</scope>
    <source>
        <strain evidence="8">WM001</strain>
    </source>
</reference>
<evidence type="ECO:0000313" key="9">
    <source>
        <dbReference type="Proteomes" id="UP000187209"/>
    </source>
</evidence>
<proteinExistence type="predicted"/>
<evidence type="ECO:0000313" key="8">
    <source>
        <dbReference type="EMBL" id="OMJ80245.1"/>
    </source>
</evidence>
<sequence>MKDRISKFRCQRCGEERSHYCLGMCNRCYQRHLREKNKDRKIQSSGPYTYKRKKNNYPFSSPQLGENHQALLPETTKPTIIASYTRVHNFNDQEGIERFLKFCKLIFSDYPAEGDIIKGACGIEERALNLLEKYGDINKAMYAVKNPVALALNPDLIDNLPAEDIEKEVSQAWKELVKVKIDNKDEFLEKMKNSVETGITEQELQTLLQLATNMKVKVPKEITNQLTESENFSKSLRKRLVDKSLNIEELQDLVSKISEFKVKTSTMQQLQDLLSKAEDWINRYKRNTHPTLRQLQNLVTEGSSLPLSIPELLSLKDKHKNAKKWAESVHLLIKSWKCDKDVRTPVSEVQALINEAKVLEITHHDISTLEEAVQKVFEWQERVKMTEEDIYCNEYIVKLLEEGQTLPLEVDSLEGMKNTFNWTTRAKKLLESKKINQKLLAQLANEGKNKNINNIMLKETQNLLNKSKQWREKAKKVLSANSDVKIETVQDLVYEGENSNIDEEAYLNQLRLKLNKVLESQEQGKIQKDSGQSSSNTNTKVPDKKRKPQSSPSDFDEIKTQLKSSENWLTASTSFIKKFPRPIPNIEETQILIKLIDECPSASKNSYELIQLDNFKQALTNWTKNAEYLLTIEDLQKIYEALTKAQEFPINVGLFEKLSEKAACIEWKHKVNHALKDNDVKKLTQLKIDLPGVGLKATNEYTKLLAYLEKYENWANELEKVCDEGSVENLEDLYKASHEIIVPYEKKLLIKRSLMSIYSWKERVRYFLDSGGELAEGKALLKEGEYVCFDCEEQEQLTVLVEKLKNLRKRTRRILSNLPNILIRPPIQSRVFKKRHLLEDYLLESTGDTIKNMVSSLENAIEIIAPMQPLCFPMYHPIEGLSIVITTPTFPKPLRLNDDKKKRPITYKQINEDVKNIKRPPRRPKNFEIHRQSYCICNNEVSWNDNIMINCDYCGEWYHPSCISIDAEDVDKIEEFSCFLCYERIGIRYDRVKRQVVNYGDFMSLVQECNGKFACDETREILRISEKVAEWKNTAKELLEHGLMVKEVKKIYESDSVLIEEQQYLFDGKIMKILVDYEGLPVVIEERDNLLTLLRKRDWLREAYQSIYKKNSYRNIKKLLNERFAFDDEEFKEPIAELQVMLTVIQEYSQELQDILKNTPTLGLLKKFFENDEISHYKLDIFERNKRKLEQFEGLLEEIKGEIKTKDKKKLAALVAKAEKFGIKADVLSEATEYCS</sequence>
<keyword evidence="2 4" id="KW-0863">Zinc-finger</keyword>
<protein>
    <recommendedName>
        <fullName evidence="7">PHD-type domain-containing protein</fullName>
    </recommendedName>
</protein>
<evidence type="ECO:0000256" key="5">
    <source>
        <dbReference type="SAM" id="Coils"/>
    </source>
</evidence>
<dbReference type="OrthoDB" id="290660at2759"/>